<evidence type="ECO:0000259" key="4">
    <source>
        <dbReference type="PROSITE" id="PS01124"/>
    </source>
</evidence>
<name>A0A4Y8IF38_9BACI</name>
<sequence>MILCTGRQKMILDNNDGLLLIRHDHLYERDWRNDDCYKLIFSPYGQAEYQLSQGDISIGQNEFFIFNPNIDHKQLKATKEKFLVEIQPSLLKETALQLGFKVIEPEFSLLSYRHAQIHQWTSFIRDFLMINKDSNPMSNQLFLENSLAQISILMLQYGSGSHQNQFPKIISKQNINSVLNALKESYQEDWTLDQMSLVAGMSKYQFAHLFKEETGISPYSWLQLYRLFKSQQSLIFTDQTILTIALEHGFNSVSVFNHLFRKIYNKTPTQFRSIHRK</sequence>
<reference evidence="5 6" key="1">
    <citation type="submission" date="2019-03" db="EMBL/GenBank/DDBJ databases">
        <authorList>
            <person name="He R.-H."/>
        </authorList>
    </citation>
    <scope>NUCLEOTIDE SEQUENCE [LARGE SCALE GENOMIC DNA]</scope>
    <source>
        <strain evidence="6">SH 714</strain>
    </source>
</reference>
<protein>
    <submittedName>
        <fullName evidence="5">AraC family transcriptional regulator</fullName>
    </submittedName>
</protein>
<keyword evidence="1" id="KW-0805">Transcription regulation</keyword>
<evidence type="ECO:0000256" key="1">
    <source>
        <dbReference type="ARBA" id="ARBA00023015"/>
    </source>
</evidence>
<dbReference type="SMART" id="SM00342">
    <property type="entry name" value="HTH_ARAC"/>
    <property type="match status" value="1"/>
</dbReference>
<evidence type="ECO:0000256" key="2">
    <source>
        <dbReference type="ARBA" id="ARBA00023125"/>
    </source>
</evidence>
<keyword evidence="6" id="KW-1185">Reference proteome</keyword>
<dbReference type="OrthoDB" id="5337216at2"/>
<dbReference type="Pfam" id="PF12833">
    <property type="entry name" value="HTH_18"/>
    <property type="match status" value="1"/>
</dbReference>
<dbReference type="Proteomes" id="UP000297975">
    <property type="component" value="Unassembled WGS sequence"/>
</dbReference>
<dbReference type="PROSITE" id="PS00041">
    <property type="entry name" value="HTH_ARAC_FAMILY_1"/>
    <property type="match status" value="1"/>
</dbReference>
<evidence type="ECO:0000313" key="6">
    <source>
        <dbReference type="Proteomes" id="UP000297975"/>
    </source>
</evidence>
<dbReference type="EMBL" id="SOPW01000014">
    <property type="protein sequence ID" value="TFB15022.1"/>
    <property type="molecule type" value="Genomic_DNA"/>
</dbReference>
<organism evidence="5 6">
    <name type="scientific">Filobacillus milosensis</name>
    <dbReference type="NCBI Taxonomy" id="94137"/>
    <lineage>
        <taxon>Bacteria</taxon>
        <taxon>Bacillati</taxon>
        <taxon>Bacillota</taxon>
        <taxon>Bacilli</taxon>
        <taxon>Bacillales</taxon>
        <taxon>Bacillaceae</taxon>
        <taxon>Filobacillus</taxon>
    </lineage>
</organism>
<dbReference type="InterPro" id="IPR009057">
    <property type="entry name" value="Homeodomain-like_sf"/>
</dbReference>
<keyword evidence="2" id="KW-0238">DNA-binding</keyword>
<dbReference type="InterPro" id="IPR020449">
    <property type="entry name" value="Tscrpt_reg_AraC-type_HTH"/>
</dbReference>
<dbReference type="Gene3D" id="1.10.10.60">
    <property type="entry name" value="Homeodomain-like"/>
    <property type="match status" value="2"/>
</dbReference>
<dbReference type="GO" id="GO:0043565">
    <property type="term" value="F:sequence-specific DNA binding"/>
    <property type="evidence" value="ECO:0007669"/>
    <property type="project" value="InterPro"/>
</dbReference>
<proteinExistence type="predicted"/>
<evidence type="ECO:0000256" key="3">
    <source>
        <dbReference type="ARBA" id="ARBA00023163"/>
    </source>
</evidence>
<gene>
    <name evidence="5" type="ORF">E3U55_12255</name>
</gene>
<dbReference type="PROSITE" id="PS01124">
    <property type="entry name" value="HTH_ARAC_FAMILY_2"/>
    <property type="match status" value="1"/>
</dbReference>
<comment type="caution">
    <text evidence="5">The sequence shown here is derived from an EMBL/GenBank/DDBJ whole genome shotgun (WGS) entry which is preliminary data.</text>
</comment>
<dbReference type="GO" id="GO:0003700">
    <property type="term" value="F:DNA-binding transcription factor activity"/>
    <property type="evidence" value="ECO:0007669"/>
    <property type="project" value="InterPro"/>
</dbReference>
<dbReference type="InterPro" id="IPR018062">
    <property type="entry name" value="HTH_AraC-typ_CS"/>
</dbReference>
<evidence type="ECO:0000313" key="5">
    <source>
        <dbReference type="EMBL" id="TFB15022.1"/>
    </source>
</evidence>
<dbReference type="AlphaFoldDB" id="A0A4Y8IF38"/>
<accession>A0A4Y8IF38</accession>
<dbReference type="PANTHER" id="PTHR43280:SF2">
    <property type="entry name" value="HTH-TYPE TRANSCRIPTIONAL REGULATOR EXSA"/>
    <property type="match status" value="1"/>
</dbReference>
<keyword evidence="3" id="KW-0804">Transcription</keyword>
<feature type="domain" description="HTH araC/xylS-type" evidence="4">
    <location>
        <begin position="176"/>
        <end position="274"/>
    </location>
</feature>
<dbReference type="PANTHER" id="PTHR43280">
    <property type="entry name" value="ARAC-FAMILY TRANSCRIPTIONAL REGULATOR"/>
    <property type="match status" value="1"/>
</dbReference>
<dbReference type="InterPro" id="IPR018060">
    <property type="entry name" value="HTH_AraC"/>
</dbReference>
<dbReference type="SUPFAM" id="SSF46689">
    <property type="entry name" value="Homeodomain-like"/>
    <property type="match status" value="2"/>
</dbReference>
<dbReference type="PRINTS" id="PR00032">
    <property type="entry name" value="HTHARAC"/>
</dbReference>